<sequence>MANKGHSPERMCVVCRKRFPKAELTRYVRPEDLSVPDASPVPDPAMNRPGRGYYVCGQARCRERFPKMLLGLMKKRAR</sequence>
<name>A0ABZ2J472_9BACT</name>
<evidence type="ECO:0000259" key="1">
    <source>
        <dbReference type="Pfam" id="PF04296"/>
    </source>
</evidence>
<dbReference type="EMBL" id="CP146609">
    <property type="protein sequence ID" value="WWX24454.1"/>
    <property type="molecule type" value="Genomic_DNA"/>
</dbReference>
<organism evidence="2 3">
    <name type="scientific">Pseudodesulfovibrio methanolicus</name>
    <dbReference type="NCBI Taxonomy" id="3126690"/>
    <lineage>
        <taxon>Bacteria</taxon>
        <taxon>Pseudomonadati</taxon>
        <taxon>Thermodesulfobacteriota</taxon>
        <taxon>Desulfovibrionia</taxon>
        <taxon>Desulfovibrionales</taxon>
        <taxon>Desulfovibrionaceae</taxon>
    </lineage>
</organism>
<dbReference type="RefSeq" id="WP_338670125.1">
    <property type="nucleotide sequence ID" value="NZ_CP146609.1"/>
</dbReference>
<dbReference type="PANTHER" id="PTHR34215:SF1">
    <property type="entry name" value="YLXR DOMAIN-CONTAINING PROTEIN"/>
    <property type="match status" value="1"/>
</dbReference>
<dbReference type="Pfam" id="PF04296">
    <property type="entry name" value="YlxR"/>
    <property type="match status" value="1"/>
</dbReference>
<evidence type="ECO:0000313" key="2">
    <source>
        <dbReference type="EMBL" id="WWX24454.1"/>
    </source>
</evidence>
<dbReference type="InterPro" id="IPR007393">
    <property type="entry name" value="YlxR_dom"/>
</dbReference>
<proteinExistence type="predicted"/>
<accession>A0ABZ2J472</accession>
<gene>
    <name evidence="2" type="ORF">V8V93_09645</name>
</gene>
<protein>
    <submittedName>
        <fullName evidence="2">DUF448 domain-containing protein</fullName>
    </submittedName>
</protein>
<reference evidence="2 3" key="1">
    <citation type="submission" date="2024-03" db="EMBL/GenBank/DDBJ databases">
        <title>Phenotype and Genome Characterization of a Sulfate-Reducing Bacterium Pseudodesulfovibrio sp. strain 5S69, isolated from Petroleum Reservoir in Tatarstan (Russia).</title>
        <authorList>
            <person name="Bidzhieva S.K."/>
            <person name="Kadnikov V."/>
            <person name="Tourova T.P."/>
            <person name="Samigullina S.R."/>
            <person name="Sokolova D.S."/>
            <person name="Poltaraus A.B."/>
            <person name="Avtukh A.N."/>
            <person name="Tereshina V.M."/>
            <person name="Mardanov A.V."/>
            <person name="Nazina T.N."/>
        </authorList>
    </citation>
    <scope>NUCLEOTIDE SEQUENCE [LARGE SCALE GENOMIC DNA]</scope>
    <source>
        <strain evidence="2 3">5S69</strain>
    </source>
</reference>
<keyword evidence="3" id="KW-1185">Reference proteome</keyword>
<feature type="domain" description="YlxR" evidence="1">
    <location>
        <begin position="10"/>
        <end position="64"/>
    </location>
</feature>
<dbReference type="InterPro" id="IPR037465">
    <property type="entry name" value="YlxR"/>
</dbReference>
<dbReference type="PANTHER" id="PTHR34215">
    <property type="entry name" value="BLL0784 PROTEIN"/>
    <property type="match status" value="1"/>
</dbReference>
<evidence type="ECO:0000313" key="3">
    <source>
        <dbReference type="Proteomes" id="UP001385389"/>
    </source>
</evidence>
<dbReference type="Gene3D" id="3.30.1230.10">
    <property type="entry name" value="YlxR-like"/>
    <property type="match status" value="1"/>
</dbReference>
<dbReference type="SUPFAM" id="SSF64376">
    <property type="entry name" value="YlxR-like"/>
    <property type="match status" value="1"/>
</dbReference>
<dbReference type="Proteomes" id="UP001385389">
    <property type="component" value="Chromosome"/>
</dbReference>
<dbReference type="InterPro" id="IPR035931">
    <property type="entry name" value="YlxR-like_sf"/>
</dbReference>